<evidence type="ECO:0000313" key="2">
    <source>
        <dbReference type="EMBL" id="KIC94632.1"/>
    </source>
</evidence>
<feature type="transmembrane region" description="Helical" evidence="1">
    <location>
        <begin position="351"/>
        <end position="370"/>
    </location>
</feature>
<proteinExistence type="predicted"/>
<organism evidence="2 3">
    <name type="scientific">Flavihumibacter solisilvae</name>
    <dbReference type="NCBI Taxonomy" id="1349421"/>
    <lineage>
        <taxon>Bacteria</taxon>
        <taxon>Pseudomonadati</taxon>
        <taxon>Bacteroidota</taxon>
        <taxon>Chitinophagia</taxon>
        <taxon>Chitinophagales</taxon>
        <taxon>Chitinophagaceae</taxon>
        <taxon>Flavihumibacter</taxon>
    </lineage>
</organism>
<keyword evidence="3" id="KW-1185">Reference proteome</keyword>
<evidence type="ECO:0000313" key="3">
    <source>
        <dbReference type="Proteomes" id="UP000031408"/>
    </source>
</evidence>
<sequence>MKRLIQNILFFLAVYWVLIYDNSRMLDNVPTQQFVRIFRIPREVRMLELLSLTGITFYLIAGNFRRKMMPVILAFSGFFLIGVGGILLNHISASAFQDLFIRIVPFLLFISSAIVGVKEQHLEQGSKVFLAFIGASVFIAFALQLPYTFYFEDFISGFFANAHNFATWLSIISIVFFYDYVTTRKFTSLLVSVVSIAFSVLPSNEKVFFFTLIILASMFMKHVVGNWTKLKRNAFYTCLVLIFLAGIFKVRQFLEGDSGGRLLIAINHGLPNLGPVAAWPIAFQEITASPLRLAGGVGAGQYGWIAAGRDVAEGKGSIHSNQFDIEFSTENLNNSGFLFRTNTWSSLLAEYGWLGFIMFSVLLWLIVNGVRQAVPQSRLEANLRIAFFAIVGLVIFQGFFTPYSNWSESVLMFPAMFIASYFFNPIRKSARQEI</sequence>
<feature type="transmembrane region" description="Helical" evidence="1">
    <location>
        <begin position="99"/>
        <end position="117"/>
    </location>
</feature>
<feature type="transmembrane region" description="Helical" evidence="1">
    <location>
        <begin position="185"/>
        <end position="201"/>
    </location>
</feature>
<protein>
    <submittedName>
        <fullName evidence="2">Uncharacterized protein</fullName>
    </submittedName>
</protein>
<dbReference type="OrthoDB" id="9995182at2"/>
<feature type="transmembrane region" description="Helical" evidence="1">
    <location>
        <begin position="406"/>
        <end position="424"/>
    </location>
</feature>
<feature type="transmembrane region" description="Helical" evidence="1">
    <location>
        <begin position="234"/>
        <end position="254"/>
    </location>
</feature>
<dbReference type="EMBL" id="JSVC01000011">
    <property type="protein sequence ID" value="KIC94632.1"/>
    <property type="molecule type" value="Genomic_DNA"/>
</dbReference>
<dbReference type="RefSeq" id="WP_039139873.1">
    <property type="nucleotide sequence ID" value="NZ_JSVC01000011.1"/>
</dbReference>
<dbReference type="Proteomes" id="UP000031408">
    <property type="component" value="Unassembled WGS sequence"/>
</dbReference>
<feature type="transmembrane region" description="Helical" evidence="1">
    <location>
        <begin position="71"/>
        <end position="93"/>
    </location>
</feature>
<feature type="transmembrane region" description="Helical" evidence="1">
    <location>
        <begin position="155"/>
        <end position="178"/>
    </location>
</feature>
<keyword evidence="1" id="KW-0472">Membrane</keyword>
<reference evidence="2 3" key="1">
    <citation type="submission" date="2014-11" db="EMBL/GenBank/DDBJ databases">
        <title>Genome sequence of Flavihumibacter solisilvae 3-3.</title>
        <authorList>
            <person name="Zhou G."/>
            <person name="Li M."/>
            <person name="Wang G."/>
        </authorList>
    </citation>
    <scope>NUCLEOTIDE SEQUENCE [LARGE SCALE GENOMIC DNA]</scope>
    <source>
        <strain evidence="2 3">3-3</strain>
    </source>
</reference>
<comment type="caution">
    <text evidence="2">The sequence shown here is derived from an EMBL/GenBank/DDBJ whole genome shotgun (WGS) entry which is preliminary data.</text>
</comment>
<gene>
    <name evidence="2" type="ORF">OI18_11105</name>
</gene>
<feature type="transmembrane region" description="Helical" evidence="1">
    <location>
        <begin position="46"/>
        <end position="64"/>
    </location>
</feature>
<feature type="transmembrane region" description="Helical" evidence="1">
    <location>
        <begin position="129"/>
        <end position="149"/>
    </location>
</feature>
<keyword evidence="1" id="KW-1133">Transmembrane helix</keyword>
<keyword evidence="1" id="KW-0812">Transmembrane</keyword>
<dbReference type="AlphaFoldDB" id="A0A0C1L3M8"/>
<evidence type="ECO:0000256" key="1">
    <source>
        <dbReference type="SAM" id="Phobius"/>
    </source>
</evidence>
<name>A0A0C1L3M8_9BACT</name>
<dbReference type="STRING" id="1349421.OI18_11105"/>
<accession>A0A0C1L3M8</accession>
<feature type="transmembrane region" description="Helical" evidence="1">
    <location>
        <begin position="382"/>
        <end position="400"/>
    </location>
</feature>
<feature type="transmembrane region" description="Helical" evidence="1">
    <location>
        <begin position="7"/>
        <end position="26"/>
    </location>
</feature>
<feature type="transmembrane region" description="Helical" evidence="1">
    <location>
        <begin position="207"/>
        <end position="227"/>
    </location>
</feature>